<proteinExistence type="predicted"/>
<evidence type="ECO:0000313" key="2">
    <source>
        <dbReference type="EMBL" id="OXA78650.1"/>
    </source>
</evidence>
<evidence type="ECO:0000259" key="1">
    <source>
        <dbReference type="Pfam" id="PF03432"/>
    </source>
</evidence>
<sequence>MVAIIKTGQSVRRIFQYNENKVALGEALCIGQGNYPADHDQLSNSLKINLLLRQLELNENVKRGSVHISLNFHPSEKDLDHEKLMNIASSYMTGIGFAEQPYLVYQHFDAGHPHIHIVSVKVGPSGKRIDMQNIGRNQSETARVKIEKDFNLIKAQGREKQINFAIQPISASKVGYGKIQSKKAVSQVLDFVLNTYQYKSLPQLNAVLNLYNVAADRGRENSRVFKGGGLVYRILDKDGKTTGVPIKASDFYNRPTLKFLEKKFEENTLKNSRPGLRIKNAIRAVFQSERPSIKELSKALEEQGITMIKRHAQNGSIYGLTYVDHVSKQVCNGSELGKEFSAAAIQQNCRKSESEIIQNIISGKISLPSPLKTLFEIQGILESKNLFTPLLQELIIKLFKREFPGSTLPSDLKRKKKKRRRKGLSNN</sequence>
<name>A0ABX4BPU8_FLAFR</name>
<gene>
    <name evidence="2" type="ORF">B0A65_13030</name>
</gene>
<dbReference type="Proteomes" id="UP000198382">
    <property type="component" value="Unassembled WGS sequence"/>
</dbReference>
<dbReference type="Pfam" id="PF03432">
    <property type="entry name" value="Relaxase"/>
    <property type="match status" value="1"/>
</dbReference>
<dbReference type="InterPro" id="IPR005094">
    <property type="entry name" value="Endonuclease_MobA/VirD2"/>
</dbReference>
<dbReference type="EMBL" id="MUGV01000020">
    <property type="protein sequence ID" value="OXA78650.1"/>
    <property type="molecule type" value="Genomic_DNA"/>
</dbReference>
<feature type="domain" description="MobA/VirD2-like nuclease" evidence="1">
    <location>
        <begin position="51"/>
        <end position="152"/>
    </location>
</feature>
<accession>A0ABX4BPU8</accession>
<comment type="caution">
    <text evidence="2">The sequence shown here is derived from an EMBL/GenBank/DDBJ whole genome shotgun (WGS) entry which is preliminary data.</text>
</comment>
<dbReference type="RefSeq" id="WP_074662101.1">
    <property type="nucleotide sequence ID" value="NZ_MUGV01000020.1"/>
</dbReference>
<keyword evidence="3" id="KW-1185">Reference proteome</keyword>
<evidence type="ECO:0000313" key="3">
    <source>
        <dbReference type="Proteomes" id="UP000198382"/>
    </source>
</evidence>
<organism evidence="2 3">
    <name type="scientific">Flavobacterium frigidimaris</name>
    <dbReference type="NCBI Taxonomy" id="262320"/>
    <lineage>
        <taxon>Bacteria</taxon>
        <taxon>Pseudomonadati</taxon>
        <taxon>Bacteroidota</taxon>
        <taxon>Flavobacteriia</taxon>
        <taxon>Flavobacteriales</taxon>
        <taxon>Flavobacteriaceae</taxon>
        <taxon>Flavobacterium</taxon>
    </lineage>
</organism>
<reference evidence="2 3" key="1">
    <citation type="submission" date="2016-11" db="EMBL/GenBank/DDBJ databases">
        <title>Whole genomes of Flavobacteriaceae.</title>
        <authorList>
            <person name="Stine C."/>
            <person name="Li C."/>
            <person name="Tadesse D."/>
        </authorList>
    </citation>
    <scope>NUCLEOTIDE SEQUENCE [LARGE SCALE GENOMIC DNA]</scope>
    <source>
        <strain evidence="2 3">DSM 15937</strain>
    </source>
</reference>
<protein>
    <submittedName>
        <fullName evidence="2">Relaxase</fullName>
    </submittedName>
</protein>